<dbReference type="CDD" id="cd05380">
    <property type="entry name" value="CAP_euk"/>
    <property type="match status" value="2"/>
</dbReference>
<feature type="signal peptide" evidence="2">
    <location>
        <begin position="1"/>
        <end position="21"/>
    </location>
</feature>
<evidence type="ECO:0000256" key="2">
    <source>
        <dbReference type="SAM" id="SignalP"/>
    </source>
</evidence>
<dbReference type="Pfam" id="PF00188">
    <property type="entry name" value="CAP"/>
    <property type="match status" value="2"/>
</dbReference>
<dbReference type="AlphaFoldDB" id="A0A016VT29"/>
<organism evidence="4 5">
    <name type="scientific">Ancylostoma ceylanicum</name>
    <dbReference type="NCBI Taxonomy" id="53326"/>
    <lineage>
        <taxon>Eukaryota</taxon>
        <taxon>Metazoa</taxon>
        <taxon>Ecdysozoa</taxon>
        <taxon>Nematoda</taxon>
        <taxon>Chromadorea</taxon>
        <taxon>Rhabditida</taxon>
        <taxon>Rhabditina</taxon>
        <taxon>Rhabditomorpha</taxon>
        <taxon>Strongyloidea</taxon>
        <taxon>Ancylostomatidae</taxon>
        <taxon>Ancylostomatinae</taxon>
        <taxon>Ancylostoma</taxon>
    </lineage>
</organism>
<feature type="compositionally biased region" description="Low complexity" evidence="1">
    <location>
        <begin position="259"/>
        <end position="295"/>
    </location>
</feature>
<gene>
    <name evidence="4" type="primary">Acey_s0004.g1747</name>
    <name evidence="4" type="ORF">Y032_0004g1747</name>
</gene>
<sequence>MIHLSFIALLIGSLLPALVEGKPVTFVQPLCQPDGHLDKNTIDNGILKPINDERLQIASGKQQNGGSGSNLPPATNMTELVWSCELEQKAITALKDGCVDPATPTPPANPEKWADLFYTFKLSSSCKFSNYDYGGTVEQAFSNNILTELQKMEFKVLPVRTLGTVSSNPIFDDTTGLLNYANLVRATNTEIGCAMNICPSTAGVGFLTYYCLLNGKTITNGEPLYQGTTKITDGCKEITCPAGYTCNNATLICAPGAATTTSPTTSSTITTTSASTPSSTTPAPATTTMPTSPQAEFPSGGNGGRCSSYANSNRMTDALRDEYLRLHNVRRGLLAKGQTSRADGKYLPKAANMWKMKYMCDLEQGAIEYASTCPTSSSEPSSRPGVGENFKTFPANGFTFDTAPQKSVTEWWKVIRSVNFFENVVVFRPFHDGHPISSFTQMGWATTNEIGCSIVRCRDDVRYAAVCRYRPKGNTVNSNVYQVGSICSAQPAGTTTCDADGLWS</sequence>
<dbReference type="InterPro" id="IPR035940">
    <property type="entry name" value="CAP_sf"/>
</dbReference>
<proteinExistence type="predicted"/>
<keyword evidence="2" id="KW-0732">Signal</keyword>
<dbReference type="SMART" id="SM00198">
    <property type="entry name" value="SCP"/>
    <property type="match status" value="1"/>
</dbReference>
<keyword evidence="5" id="KW-1185">Reference proteome</keyword>
<comment type="caution">
    <text evidence="4">The sequence shown here is derived from an EMBL/GenBank/DDBJ whole genome shotgun (WGS) entry which is preliminary data.</text>
</comment>
<dbReference type="InterPro" id="IPR001283">
    <property type="entry name" value="CRISP-related"/>
</dbReference>
<dbReference type="PANTHER" id="PTHR10334">
    <property type="entry name" value="CYSTEINE-RICH SECRETORY PROTEIN-RELATED"/>
    <property type="match status" value="1"/>
</dbReference>
<feature type="region of interest" description="Disordered" evidence="1">
    <location>
        <begin position="259"/>
        <end position="308"/>
    </location>
</feature>
<dbReference type="Proteomes" id="UP000024635">
    <property type="component" value="Unassembled WGS sequence"/>
</dbReference>
<dbReference type="Gene3D" id="3.40.33.10">
    <property type="entry name" value="CAP"/>
    <property type="match status" value="2"/>
</dbReference>
<dbReference type="SUPFAM" id="SSF55797">
    <property type="entry name" value="PR-1-like"/>
    <property type="match status" value="2"/>
</dbReference>
<dbReference type="OrthoDB" id="5874910at2759"/>
<feature type="domain" description="SCP" evidence="3">
    <location>
        <begin position="318"/>
        <end position="477"/>
    </location>
</feature>
<feature type="chain" id="PRO_5001490482" description="SCP domain-containing protein" evidence="2">
    <location>
        <begin position="22"/>
        <end position="504"/>
    </location>
</feature>
<dbReference type="InterPro" id="IPR014044">
    <property type="entry name" value="CAP_dom"/>
</dbReference>
<reference evidence="5" key="1">
    <citation type="journal article" date="2015" name="Nat. Genet.">
        <title>The genome and transcriptome of the zoonotic hookworm Ancylostoma ceylanicum identify infection-specific gene families.</title>
        <authorList>
            <person name="Schwarz E.M."/>
            <person name="Hu Y."/>
            <person name="Antoshechkin I."/>
            <person name="Miller M.M."/>
            <person name="Sternberg P.W."/>
            <person name="Aroian R.V."/>
        </authorList>
    </citation>
    <scope>NUCLEOTIDE SEQUENCE</scope>
    <source>
        <strain evidence="5">HY135</strain>
    </source>
</reference>
<evidence type="ECO:0000313" key="5">
    <source>
        <dbReference type="Proteomes" id="UP000024635"/>
    </source>
</evidence>
<accession>A0A016VT29</accession>
<evidence type="ECO:0000256" key="1">
    <source>
        <dbReference type="SAM" id="MobiDB-lite"/>
    </source>
</evidence>
<evidence type="ECO:0000259" key="3">
    <source>
        <dbReference type="SMART" id="SM00198"/>
    </source>
</evidence>
<dbReference type="PRINTS" id="PR00837">
    <property type="entry name" value="V5TPXLIKE"/>
</dbReference>
<dbReference type="EMBL" id="JARK01001340">
    <property type="protein sequence ID" value="EYC30749.1"/>
    <property type="molecule type" value="Genomic_DNA"/>
</dbReference>
<evidence type="ECO:0000313" key="4">
    <source>
        <dbReference type="EMBL" id="EYC30749.1"/>
    </source>
</evidence>
<name>A0A016VT29_9BILA</name>
<protein>
    <recommendedName>
        <fullName evidence="3">SCP domain-containing protein</fullName>
    </recommendedName>
</protein>
<dbReference type="STRING" id="53326.A0A016VT29"/>